<dbReference type="GO" id="GO:0008955">
    <property type="term" value="F:peptidoglycan glycosyltransferase activity"/>
    <property type="evidence" value="ECO:0007669"/>
    <property type="project" value="UniProtKB-EC"/>
</dbReference>
<evidence type="ECO:0000256" key="3">
    <source>
        <dbReference type="ARBA" id="ARBA00007739"/>
    </source>
</evidence>
<gene>
    <name evidence="15" type="primary">pbpC</name>
    <name evidence="15" type="ORF">LS71_004885</name>
</gene>
<evidence type="ECO:0000313" key="16">
    <source>
        <dbReference type="Proteomes" id="UP000029733"/>
    </source>
</evidence>
<evidence type="ECO:0000256" key="4">
    <source>
        <dbReference type="ARBA" id="ARBA00022645"/>
    </source>
</evidence>
<feature type="domain" description="Glycosyl transferase family 51" evidence="13">
    <location>
        <begin position="65"/>
        <end position="229"/>
    </location>
</feature>
<keyword evidence="16" id="KW-1185">Reference proteome</keyword>
<evidence type="ECO:0000256" key="10">
    <source>
        <dbReference type="ARBA" id="ARBA00044770"/>
    </source>
</evidence>
<dbReference type="InterPro" id="IPR001460">
    <property type="entry name" value="PCN-bd_Tpept"/>
</dbReference>
<dbReference type="GO" id="GO:0006508">
    <property type="term" value="P:proteolysis"/>
    <property type="evidence" value="ECO:0007669"/>
    <property type="project" value="UniProtKB-KW"/>
</dbReference>
<dbReference type="Gene3D" id="3.40.710.10">
    <property type="entry name" value="DD-peptidase/beta-lactamase superfamily"/>
    <property type="match status" value="1"/>
</dbReference>
<dbReference type="PANTHER" id="PTHR32282">
    <property type="entry name" value="BINDING PROTEIN TRANSPEPTIDASE, PUTATIVE-RELATED"/>
    <property type="match status" value="1"/>
</dbReference>
<dbReference type="Proteomes" id="UP000029733">
    <property type="component" value="Unassembled WGS sequence"/>
</dbReference>
<keyword evidence="8" id="KW-0378">Hydrolase</keyword>
<evidence type="ECO:0000259" key="14">
    <source>
        <dbReference type="Pfam" id="PF06832"/>
    </source>
</evidence>
<evidence type="ECO:0000256" key="8">
    <source>
        <dbReference type="ARBA" id="ARBA00022801"/>
    </source>
</evidence>
<dbReference type="GO" id="GO:0030288">
    <property type="term" value="C:outer membrane-bounded periplasmic space"/>
    <property type="evidence" value="ECO:0007669"/>
    <property type="project" value="TreeGrafter"/>
</dbReference>
<reference evidence="15 16" key="1">
    <citation type="journal article" date="2014" name="Genome Announc.">
        <title>Draft genome sequences of eight enterohepatic helicobacter species isolated from both laboratory and wild rodents.</title>
        <authorList>
            <person name="Sheh A."/>
            <person name="Shen Z."/>
            <person name="Fox J.G."/>
        </authorList>
    </citation>
    <scope>NUCLEOTIDE SEQUENCE [LARGE SCALE GENOMIC DNA]</scope>
    <source>
        <strain evidence="15 16">MIT 09-6949</strain>
    </source>
</reference>
<dbReference type="InterPro" id="IPR001264">
    <property type="entry name" value="Glyco_trans_51"/>
</dbReference>
<comment type="similarity">
    <text evidence="3">In the N-terminal section; belongs to the glycosyltransferase 51 family.</text>
</comment>
<dbReference type="InterPro" id="IPR036950">
    <property type="entry name" value="PBP_transglycosylase"/>
</dbReference>
<sequence length="765" mass="86434">MFPYLKAISVCVAGLLVLVCCYGAGVFMQFYTRLTPHSDLFESMYSKSVLDRHNRILSVFLTPNEQWHIKSYIPVPDKLRAAVLTYEDKRFESHYGIDILALMRSIKNNLFFSQRTGGSTITMQVVKLYLKPKRTYANKFNEIMQAFALECAYDKDEILSMYLNNAPYGGNIIGYHSAALLYFNKDSASLTWAESALLAVLPNAPGLINLQKNTQILKTKRDALLYKMHQRGYFDEHILSLALREPITWRKMHHRNIAPHISLKLASQIGQNNITTTIDKDLQMRLESKVKQYHTKLLPQGILNLAALVVDTKSGQILSYIGSQDFLDIAHFGQIDGVSAMRSPGSLLKPFLYALSIDEGLIAPESLLVDVPLFFSNFNPQNATKTYAGLVRAQYALQKSLNVPFVKLLQTYGYEKFFFTLQDMAQLKPSNAYTYGLSLILGSKELSMLEIARLYRGLGNYGEFGDLSIMLNAPTKPNKRFFSKGSAYLTLQTLKELQREGDLDYHRAKMAFSWKSGTSYGRKDAWAAGVSPKYTIVVWVGNFTGKANPNIFGASTAGTLLFEILESLPDNNLTFTLPASDLKYIEVDKFSGYTLSDEYKALLRQSSLDKSMQYILYPTQAKPLQTSPFYKKVFLAADKEVDSISEDFIHAKPALMLHLPTNVLAYYKSQHINIAKHLNKQAKHVQFIYPTNGLKIILPKDFDGQKELIINIANLKNQCIAWYLNKTLIHTSNQSSLKLSLPRREHTLSIIGEDGSMDSISFSIE</sequence>
<dbReference type="AlphaFoldDB" id="A0A4U8TAQ6"/>
<evidence type="ECO:0000313" key="15">
    <source>
        <dbReference type="EMBL" id="TLD96929.1"/>
    </source>
</evidence>
<dbReference type="GO" id="GO:0008658">
    <property type="term" value="F:penicillin binding"/>
    <property type="evidence" value="ECO:0007669"/>
    <property type="project" value="InterPro"/>
</dbReference>
<proteinExistence type="inferred from homology"/>
<organism evidence="15 16">
    <name type="scientific">Helicobacter jaachi</name>
    <dbReference type="NCBI Taxonomy" id="1677920"/>
    <lineage>
        <taxon>Bacteria</taxon>
        <taxon>Pseudomonadati</taxon>
        <taxon>Campylobacterota</taxon>
        <taxon>Epsilonproteobacteria</taxon>
        <taxon>Campylobacterales</taxon>
        <taxon>Helicobacteraceae</taxon>
        <taxon>Helicobacter</taxon>
    </lineage>
</organism>
<dbReference type="EC" id="2.4.99.28" evidence="10"/>
<dbReference type="NCBIfam" id="TIGR02073">
    <property type="entry name" value="PBP_1c"/>
    <property type="match status" value="1"/>
</dbReference>
<dbReference type="Pfam" id="PF00905">
    <property type="entry name" value="Transpeptidase"/>
    <property type="match status" value="1"/>
</dbReference>
<evidence type="ECO:0000256" key="1">
    <source>
        <dbReference type="ARBA" id="ARBA00004752"/>
    </source>
</evidence>
<dbReference type="Pfam" id="PF00912">
    <property type="entry name" value="Transgly"/>
    <property type="match status" value="1"/>
</dbReference>
<dbReference type="InterPro" id="IPR011815">
    <property type="entry name" value="PBP_1c"/>
</dbReference>
<dbReference type="UniPathway" id="UPA00219"/>
<dbReference type="OrthoDB" id="9766909at2"/>
<evidence type="ECO:0000256" key="7">
    <source>
        <dbReference type="ARBA" id="ARBA00022679"/>
    </source>
</evidence>
<keyword evidence="4" id="KW-0121">Carboxypeptidase</keyword>
<name>A0A4U8TAQ6_9HELI</name>
<keyword evidence="5" id="KW-0645">Protease</keyword>
<accession>A0A4U8TAQ6</accession>
<dbReference type="Pfam" id="PF06832">
    <property type="entry name" value="BiPBP_C"/>
    <property type="match status" value="1"/>
</dbReference>
<evidence type="ECO:0000256" key="6">
    <source>
        <dbReference type="ARBA" id="ARBA00022676"/>
    </source>
</evidence>
<keyword evidence="7" id="KW-0808">Transferase</keyword>
<dbReference type="InterPro" id="IPR009647">
    <property type="entry name" value="PBP_C"/>
</dbReference>
<evidence type="ECO:0000256" key="2">
    <source>
        <dbReference type="ARBA" id="ARBA00007090"/>
    </source>
</evidence>
<evidence type="ECO:0000259" key="12">
    <source>
        <dbReference type="Pfam" id="PF00905"/>
    </source>
</evidence>
<dbReference type="InterPro" id="IPR023346">
    <property type="entry name" value="Lysozyme-like_dom_sf"/>
</dbReference>
<evidence type="ECO:0000256" key="5">
    <source>
        <dbReference type="ARBA" id="ARBA00022670"/>
    </source>
</evidence>
<evidence type="ECO:0000259" key="13">
    <source>
        <dbReference type="Pfam" id="PF00912"/>
    </source>
</evidence>
<comment type="similarity">
    <text evidence="2">In the C-terminal section; belongs to the transpeptidase family.</text>
</comment>
<dbReference type="InterPro" id="IPR050396">
    <property type="entry name" value="Glycosyltr_51/Transpeptidase"/>
</dbReference>
<dbReference type="Gene3D" id="1.10.3810.10">
    <property type="entry name" value="Biosynthetic peptidoglycan transglycosylase-like"/>
    <property type="match status" value="1"/>
</dbReference>
<comment type="caution">
    <text evidence="15">The sequence shown here is derived from an EMBL/GenBank/DDBJ whole genome shotgun (WGS) entry which is preliminary data.</text>
</comment>
<protein>
    <recommendedName>
        <fullName evidence="10">peptidoglycan glycosyltransferase</fullName>
        <ecNumber evidence="10">2.4.99.28</ecNumber>
    </recommendedName>
</protein>
<feature type="domain" description="Penicillin-binding C-terminal" evidence="14">
    <location>
        <begin position="678"/>
        <end position="762"/>
    </location>
</feature>
<evidence type="ECO:0000256" key="11">
    <source>
        <dbReference type="ARBA" id="ARBA00049902"/>
    </source>
</evidence>
<dbReference type="GO" id="GO:0009252">
    <property type="term" value="P:peptidoglycan biosynthetic process"/>
    <property type="evidence" value="ECO:0007669"/>
    <property type="project" value="UniProtKB-UniPathway"/>
</dbReference>
<comment type="pathway">
    <text evidence="1">Cell wall biogenesis; peptidoglycan biosynthesis.</text>
</comment>
<comment type="catalytic activity">
    <reaction evidence="11">
        <text>[GlcNAc-(1-&gt;4)-Mur2Ac(oyl-L-Ala-gamma-D-Glu-L-Lys-D-Ala-D-Ala)](n)-di-trans,octa-cis-undecaprenyl diphosphate + beta-D-GlcNAc-(1-&gt;4)-Mur2Ac(oyl-L-Ala-gamma-D-Glu-L-Lys-D-Ala-D-Ala)-di-trans,octa-cis-undecaprenyl diphosphate = [GlcNAc-(1-&gt;4)-Mur2Ac(oyl-L-Ala-gamma-D-Glu-L-Lys-D-Ala-D-Ala)](n+1)-di-trans,octa-cis-undecaprenyl diphosphate + di-trans,octa-cis-undecaprenyl diphosphate + H(+)</text>
        <dbReference type="Rhea" id="RHEA:23708"/>
        <dbReference type="Rhea" id="RHEA-COMP:9602"/>
        <dbReference type="Rhea" id="RHEA-COMP:9603"/>
        <dbReference type="ChEBI" id="CHEBI:15378"/>
        <dbReference type="ChEBI" id="CHEBI:58405"/>
        <dbReference type="ChEBI" id="CHEBI:60033"/>
        <dbReference type="ChEBI" id="CHEBI:78435"/>
        <dbReference type="EC" id="2.4.99.28"/>
    </reaction>
</comment>
<dbReference type="EMBL" id="JRPR02000002">
    <property type="protein sequence ID" value="TLD96929.1"/>
    <property type="molecule type" value="Genomic_DNA"/>
</dbReference>
<keyword evidence="9" id="KW-0511">Multifunctional enzyme</keyword>
<dbReference type="SUPFAM" id="SSF53955">
    <property type="entry name" value="Lysozyme-like"/>
    <property type="match status" value="1"/>
</dbReference>
<dbReference type="RefSeq" id="WP_034354170.1">
    <property type="nucleotide sequence ID" value="NZ_JRPR02000002.1"/>
</dbReference>
<dbReference type="STRING" id="1677920.LS71_04365"/>
<dbReference type="InterPro" id="IPR012338">
    <property type="entry name" value="Beta-lactam/transpept-like"/>
</dbReference>
<evidence type="ECO:0000256" key="9">
    <source>
        <dbReference type="ARBA" id="ARBA00023268"/>
    </source>
</evidence>
<dbReference type="PANTHER" id="PTHR32282:SF15">
    <property type="entry name" value="PENICILLIN-BINDING PROTEIN 1C"/>
    <property type="match status" value="1"/>
</dbReference>
<feature type="domain" description="Penicillin-binding protein transpeptidase" evidence="12">
    <location>
        <begin position="306"/>
        <end position="551"/>
    </location>
</feature>
<dbReference type="SUPFAM" id="SSF56601">
    <property type="entry name" value="beta-lactamase/transpeptidase-like"/>
    <property type="match status" value="1"/>
</dbReference>
<keyword evidence="6" id="KW-0328">Glycosyltransferase</keyword>
<dbReference type="GO" id="GO:0004180">
    <property type="term" value="F:carboxypeptidase activity"/>
    <property type="evidence" value="ECO:0007669"/>
    <property type="project" value="UniProtKB-KW"/>
</dbReference>